<accession>A0A8T0TKI8</accession>
<organism evidence="1 2">
    <name type="scientific">Panicum virgatum</name>
    <name type="common">Blackwell switchgrass</name>
    <dbReference type="NCBI Taxonomy" id="38727"/>
    <lineage>
        <taxon>Eukaryota</taxon>
        <taxon>Viridiplantae</taxon>
        <taxon>Streptophyta</taxon>
        <taxon>Embryophyta</taxon>
        <taxon>Tracheophyta</taxon>
        <taxon>Spermatophyta</taxon>
        <taxon>Magnoliopsida</taxon>
        <taxon>Liliopsida</taxon>
        <taxon>Poales</taxon>
        <taxon>Poaceae</taxon>
        <taxon>PACMAD clade</taxon>
        <taxon>Panicoideae</taxon>
        <taxon>Panicodae</taxon>
        <taxon>Paniceae</taxon>
        <taxon>Panicinae</taxon>
        <taxon>Panicum</taxon>
        <taxon>Panicum sect. Hiantes</taxon>
    </lineage>
</organism>
<reference evidence="1" key="1">
    <citation type="submission" date="2020-05" db="EMBL/GenBank/DDBJ databases">
        <title>WGS assembly of Panicum virgatum.</title>
        <authorList>
            <person name="Lovell J.T."/>
            <person name="Jenkins J."/>
            <person name="Shu S."/>
            <person name="Juenger T.E."/>
            <person name="Schmutz J."/>
        </authorList>
    </citation>
    <scope>NUCLEOTIDE SEQUENCE</scope>
    <source>
        <strain evidence="1">AP13</strain>
    </source>
</reference>
<comment type="caution">
    <text evidence="1">The sequence shown here is derived from an EMBL/GenBank/DDBJ whole genome shotgun (WGS) entry which is preliminary data.</text>
</comment>
<gene>
    <name evidence="1" type="ORF">PVAP13_4KG174833</name>
</gene>
<evidence type="ECO:0000313" key="2">
    <source>
        <dbReference type="Proteomes" id="UP000823388"/>
    </source>
</evidence>
<evidence type="ECO:0000313" key="1">
    <source>
        <dbReference type="EMBL" id="KAG2610168.1"/>
    </source>
</evidence>
<dbReference type="AlphaFoldDB" id="A0A8T0TKI8"/>
<sequence>MEPPKAAAHASSWTGRSSHRLGMESRVWGLEILGRFGGAWIDFGGIRRNDLARERSISGAGGTIWREGRVDLAREGAGKRGGARDRRRRLLRLRRAGSGRFVLGSDNSAERVVERPLRSLPSFLFLSMRTFLTCTCIPPAYVAP</sequence>
<name>A0A8T0TKI8_PANVG</name>
<dbReference type="Proteomes" id="UP000823388">
    <property type="component" value="Chromosome 4K"/>
</dbReference>
<dbReference type="EMBL" id="CM029043">
    <property type="protein sequence ID" value="KAG2610168.1"/>
    <property type="molecule type" value="Genomic_DNA"/>
</dbReference>
<proteinExistence type="predicted"/>
<protein>
    <submittedName>
        <fullName evidence="1">Uncharacterized protein</fullName>
    </submittedName>
</protein>
<keyword evidence="2" id="KW-1185">Reference proteome</keyword>